<dbReference type="PANTHER" id="PTHR23419">
    <property type="entry name" value="DIVALENT CATION TOLERANCE CUTA-RELATED"/>
    <property type="match status" value="1"/>
</dbReference>
<evidence type="ECO:0000313" key="3">
    <source>
        <dbReference type="Proteomes" id="UP001596472"/>
    </source>
</evidence>
<gene>
    <name evidence="2" type="primary">cutA</name>
    <name evidence="2" type="ORF">ACFQY0_13715</name>
</gene>
<dbReference type="Pfam" id="PF03091">
    <property type="entry name" value="CutA1"/>
    <property type="match status" value="1"/>
</dbReference>
<dbReference type="InterPro" id="IPR004323">
    <property type="entry name" value="Ion_tolerance_CutA"/>
</dbReference>
<proteinExistence type="inferred from homology"/>
<dbReference type="Proteomes" id="UP001596472">
    <property type="component" value="Unassembled WGS sequence"/>
</dbReference>
<reference evidence="3" key="1">
    <citation type="journal article" date="2019" name="Int. J. Syst. Evol. Microbiol.">
        <title>The Global Catalogue of Microorganisms (GCM) 10K type strain sequencing project: providing services to taxonomists for standard genome sequencing and annotation.</title>
        <authorList>
            <consortium name="The Broad Institute Genomics Platform"/>
            <consortium name="The Broad Institute Genome Sequencing Center for Infectious Disease"/>
            <person name="Wu L."/>
            <person name="Ma J."/>
        </authorList>
    </citation>
    <scope>NUCLEOTIDE SEQUENCE [LARGE SCALE GENOMIC DNA]</scope>
    <source>
        <strain evidence="3">CGMCC 4.1467</strain>
    </source>
</reference>
<dbReference type="SUPFAM" id="SSF54913">
    <property type="entry name" value="GlnB-like"/>
    <property type="match status" value="1"/>
</dbReference>
<accession>A0ABW2L9X6</accession>
<comment type="caution">
    <text evidence="2">The sequence shown here is derived from an EMBL/GenBank/DDBJ whole genome shotgun (WGS) entry which is preliminary data.</text>
</comment>
<dbReference type="PANTHER" id="PTHR23419:SF8">
    <property type="entry name" value="FI09726P"/>
    <property type="match status" value="1"/>
</dbReference>
<name>A0ABW2L9X6_9BACT</name>
<comment type="similarity">
    <text evidence="1">Belongs to the CutA family.</text>
</comment>
<dbReference type="EMBL" id="JBHTBS010000007">
    <property type="protein sequence ID" value="MFC7338246.1"/>
    <property type="molecule type" value="Genomic_DNA"/>
</dbReference>
<dbReference type="RefSeq" id="WP_379713337.1">
    <property type="nucleotide sequence ID" value="NZ_JBHTBS010000007.1"/>
</dbReference>
<dbReference type="InterPro" id="IPR011322">
    <property type="entry name" value="N-reg_PII-like_a/b"/>
</dbReference>
<evidence type="ECO:0000256" key="1">
    <source>
        <dbReference type="ARBA" id="ARBA00010169"/>
    </source>
</evidence>
<organism evidence="2 3">
    <name type="scientific">Haloferula chungangensis</name>
    <dbReference type="NCBI Taxonomy" id="1048331"/>
    <lineage>
        <taxon>Bacteria</taxon>
        <taxon>Pseudomonadati</taxon>
        <taxon>Verrucomicrobiota</taxon>
        <taxon>Verrucomicrobiia</taxon>
        <taxon>Verrucomicrobiales</taxon>
        <taxon>Verrucomicrobiaceae</taxon>
        <taxon>Haloferula</taxon>
    </lineage>
</organism>
<keyword evidence="3" id="KW-1185">Reference proteome</keyword>
<protein>
    <submittedName>
        <fullName evidence="2">Divalent-cation tolerance protein CutA</fullName>
    </submittedName>
</protein>
<evidence type="ECO:0000313" key="2">
    <source>
        <dbReference type="EMBL" id="MFC7338246.1"/>
    </source>
</evidence>
<sequence>MENEVMVVLCTFPDFEKARQIGAALVERQVAACINLLPAVTSIYRWKGKVVEEGEVLGVIKTTAEAYPALEAAILELHPYDTPEVLALPVWRGAEAYLKWVAGEVGKNP</sequence>
<dbReference type="Gene3D" id="3.30.70.120">
    <property type="match status" value="1"/>
</dbReference>
<dbReference type="InterPro" id="IPR015867">
    <property type="entry name" value="N-reg_PII/ATP_PRibTrfase_C"/>
</dbReference>